<organism evidence="2 3">
    <name type="scientific">Lottia gigantea</name>
    <name type="common">Giant owl limpet</name>
    <dbReference type="NCBI Taxonomy" id="225164"/>
    <lineage>
        <taxon>Eukaryota</taxon>
        <taxon>Metazoa</taxon>
        <taxon>Spiralia</taxon>
        <taxon>Lophotrochozoa</taxon>
        <taxon>Mollusca</taxon>
        <taxon>Gastropoda</taxon>
        <taxon>Patellogastropoda</taxon>
        <taxon>Lottioidea</taxon>
        <taxon>Lottiidae</taxon>
        <taxon>Lottia</taxon>
    </lineage>
</organism>
<gene>
    <name evidence="2" type="ORF">LOTGIDRAFT_175570</name>
</gene>
<reference evidence="2 3" key="1">
    <citation type="journal article" date="2013" name="Nature">
        <title>Insights into bilaterian evolution from three spiralian genomes.</title>
        <authorList>
            <person name="Simakov O."/>
            <person name="Marletaz F."/>
            <person name="Cho S.J."/>
            <person name="Edsinger-Gonzales E."/>
            <person name="Havlak P."/>
            <person name="Hellsten U."/>
            <person name="Kuo D.H."/>
            <person name="Larsson T."/>
            <person name="Lv J."/>
            <person name="Arendt D."/>
            <person name="Savage R."/>
            <person name="Osoegawa K."/>
            <person name="de Jong P."/>
            <person name="Grimwood J."/>
            <person name="Chapman J.A."/>
            <person name="Shapiro H."/>
            <person name="Aerts A."/>
            <person name="Otillar R.P."/>
            <person name="Terry A.Y."/>
            <person name="Boore J.L."/>
            <person name="Grigoriev I.V."/>
            <person name="Lindberg D.R."/>
            <person name="Seaver E.C."/>
            <person name="Weisblat D.A."/>
            <person name="Putnam N.H."/>
            <person name="Rokhsar D.S."/>
        </authorList>
    </citation>
    <scope>NUCLEOTIDE SEQUENCE [LARGE SCALE GENOMIC DNA]</scope>
</reference>
<name>V4BWN9_LOTGI</name>
<dbReference type="KEGG" id="lgi:LOTGIDRAFT_175570"/>
<dbReference type="GeneID" id="20243249"/>
<dbReference type="HOGENOM" id="CLU_1469834_0_0_1"/>
<proteinExistence type="predicted"/>
<evidence type="ECO:0000313" key="3">
    <source>
        <dbReference type="Proteomes" id="UP000030746"/>
    </source>
</evidence>
<keyword evidence="1" id="KW-0472">Membrane</keyword>
<dbReference type="RefSeq" id="XP_009055888.1">
    <property type="nucleotide sequence ID" value="XM_009057640.1"/>
</dbReference>
<keyword evidence="1" id="KW-1133">Transmembrane helix</keyword>
<sequence>MSNTKFDDVGLELKLEIRDFEQNEEDIIFYKVYDKTGNNLSVNCTGCRNSTNESVMDSTTPTIPTTTVVNSTPEGPAPTDSTCTNQSNDVGNVYVITLGVILAAVILLTIVGIAIYCVLSWSRSVLTFNSICKSVEIPFVAVRCFKMDDYFDDLDELGEINRVIPNNRHQGSPGPLNMAFVVII</sequence>
<feature type="transmembrane region" description="Helical" evidence="1">
    <location>
        <begin position="93"/>
        <end position="119"/>
    </location>
</feature>
<keyword evidence="1" id="KW-0812">Transmembrane</keyword>
<dbReference type="AlphaFoldDB" id="V4BWN9"/>
<keyword evidence="3" id="KW-1185">Reference proteome</keyword>
<accession>V4BWN9</accession>
<dbReference type="Proteomes" id="UP000030746">
    <property type="component" value="Unassembled WGS sequence"/>
</dbReference>
<evidence type="ECO:0000256" key="1">
    <source>
        <dbReference type="SAM" id="Phobius"/>
    </source>
</evidence>
<dbReference type="EMBL" id="KB201925">
    <property type="protein sequence ID" value="ESO93424.1"/>
    <property type="molecule type" value="Genomic_DNA"/>
</dbReference>
<evidence type="ECO:0000313" key="2">
    <source>
        <dbReference type="EMBL" id="ESO93424.1"/>
    </source>
</evidence>
<protein>
    <submittedName>
        <fullName evidence="2">Uncharacterized protein</fullName>
    </submittedName>
</protein>
<dbReference type="CTD" id="20243249"/>